<feature type="transmembrane region" description="Helical" evidence="11">
    <location>
        <begin position="328"/>
        <end position="353"/>
    </location>
</feature>
<evidence type="ECO:0000256" key="2">
    <source>
        <dbReference type="ARBA" id="ARBA00005420"/>
    </source>
</evidence>
<feature type="transmembrane region" description="Helical" evidence="11">
    <location>
        <begin position="359"/>
        <end position="380"/>
    </location>
</feature>
<keyword evidence="4" id="KW-0808">Transferase</keyword>
<dbReference type="Proteomes" id="UP000001876">
    <property type="component" value="Unassembled WGS sequence"/>
</dbReference>
<dbReference type="STRING" id="564608.C1MZ66"/>
<dbReference type="GO" id="GO:0005789">
    <property type="term" value="C:endoplasmic reticulum membrane"/>
    <property type="evidence" value="ECO:0007669"/>
    <property type="project" value="UniProtKB-SubCell"/>
</dbReference>
<dbReference type="PANTHER" id="PTHR12317">
    <property type="entry name" value="DIACYLGLYCEROL O-ACYLTRANSFERASE"/>
    <property type="match status" value="1"/>
</dbReference>
<dbReference type="GO" id="GO:0004144">
    <property type="term" value="F:diacylglycerol O-acyltransferase activity"/>
    <property type="evidence" value="ECO:0007669"/>
    <property type="project" value="UniProtKB-ARBA"/>
</dbReference>
<organism evidence="13">
    <name type="scientific">Micromonas pusilla (strain CCMP1545)</name>
    <name type="common">Picoplanktonic green alga</name>
    <dbReference type="NCBI Taxonomy" id="564608"/>
    <lineage>
        <taxon>Eukaryota</taxon>
        <taxon>Viridiplantae</taxon>
        <taxon>Chlorophyta</taxon>
        <taxon>Mamiellophyceae</taxon>
        <taxon>Mamiellales</taxon>
        <taxon>Mamiellaceae</taxon>
        <taxon>Micromonas</taxon>
    </lineage>
</organism>
<keyword evidence="7 11" id="KW-1133">Transmembrane helix</keyword>
<dbReference type="KEGG" id="mpp:MICPUCDRAFT_60621"/>
<gene>
    <name evidence="12" type="ORF">MICPUCDRAFT_60621</name>
</gene>
<keyword evidence="9 11" id="KW-0472">Membrane</keyword>
<keyword evidence="13" id="KW-1185">Reference proteome</keyword>
<evidence type="ECO:0000256" key="3">
    <source>
        <dbReference type="ARBA" id="ARBA00022516"/>
    </source>
</evidence>
<feature type="transmembrane region" description="Helical" evidence="11">
    <location>
        <begin position="137"/>
        <end position="162"/>
    </location>
</feature>
<feature type="transmembrane region" description="Helical" evidence="11">
    <location>
        <begin position="225"/>
        <end position="246"/>
    </location>
</feature>
<dbReference type="GeneID" id="9686600"/>
<comment type="similarity">
    <text evidence="2">Belongs to the diacylglycerol acyltransferase family.</text>
</comment>
<evidence type="ECO:0000256" key="7">
    <source>
        <dbReference type="ARBA" id="ARBA00022989"/>
    </source>
</evidence>
<evidence type="ECO:0000256" key="8">
    <source>
        <dbReference type="ARBA" id="ARBA00023098"/>
    </source>
</evidence>
<feature type="transmembrane region" description="Helical" evidence="11">
    <location>
        <begin position="174"/>
        <end position="194"/>
    </location>
</feature>
<comment type="subcellular location">
    <subcellularLocation>
        <location evidence="1">Endoplasmic reticulum membrane</location>
        <topology evidence="1">Multi-pass membrane protein</topology>
    </subcellularLocation>
</comment>
<reference evidence="12 13" key="1">
    <citation type="journal article" date="2009" name="Science">
        <title>Green evolution and dynamic adaptations revealed by genomes of the marine picoeukaryotes Micromonas.</title>
        <authorList>
            <person name="Worden A.Z."/>
            <person name="Lee J.H."/>
            <person name="Mock T."/>
            <person name="Rouze P."/>
            <person name="Simmons M.P."/>
            <person name="Aerts A.L."/>
            <person name="Allen A.E."/>
            <person name="Cuvelier M.L."/>
            <person name="Derelle E."/>
            <person name="Everett M.V."/>
            <person name="Foulon E."/>
            <person name="Grimwood J."/>
            <person name="Gundlach H."/>
            <person name="Henrissat B."/>
            <person name="Napoli C."/>
            <person name="McDonald S.M."/>
            <person name="Parker M.S."/>
            <person name="Rombauts S."/>
            <person name="Salamov A."/>
            <person name="Von Dassow P."/>
            <person name="Badger J.H."/>
            <person name="Coutinho P.M."/>
            <person name="Demir E."/>
            <person name="Dubchak I."/>
            <person name="Gentemann C."/>
            <person name="Eikrem W."/>
            <person name="Gready J.E."/>
            <person name="John U."/>
            <person name="Lanier W."/>
            <person name="Lindquist E.A."/>
            <person name="Lucas S."/>
            <person name="Mayer K.F."/>
            <person name="Moreau H."/>
            <person name="Not F."/>
            <person name="Otillar R."/>
            <person name="Panaud O."/>
            <person name="Pangilinan J."/>
            <person name="Paulsen I."/>
            <person name="Piegu B."/>
            <person name="Poliakov A."/>
            <person name="Robbens S."/>
            <person name="Schmutz J."/>
            <person name="Toulza E."/>
            <person name="Wyss T."/>
            <person name="Zelensky A."/>
            <person name="Zhou K."/>
            <person name="Armbrust E.V."/>
            <person name="Bhattacharya D."/>
            <person name="Goodenough U.W."/>
            <person name="Van de Peer Y."/>
            <person name="Grigoriev I.V."/>
        </authorList>
    </citation>
    <scope>NUCLEOTIDE SEQUENCE [LARGE SCALE GENOMIC DNA]</scope>
    <source>
        <strain evidence="12 13">CCMP1545</strain>
    </source>
</reference>
<keyword evidence="10" id="KW-0012">Acyltransferase</keyword>
<dbReference type="InterPro" id="IPR007130">
    <property type="entry name" value="DAGAT"/>
</dbReference>
<dbReference type="OMA" id="YFPYGRA"/>
<proteinExistence type="inferred from homology"/>
<name>C1MZ66_MICPC</name>
<dbReference type="RefSeq" id="XP_003060905.1">
    <property type="nucleotide sequence ID" value="XM_003060859.1"/>
</dbReference>
<evidence type="ECO:0000313" key="13">
    <source>
        <dbReference type="Proteomes" id="UP000001876"/>
    </source>
</evidence>
<keyword evidence="3" id="KW-0444">Lipid biosynthesis</keyword>
<evidence type="ECO:0000313" key="12">
    <source>
        <dbReference type="EMBL" id="EEH54555.1"/>
    </source>
</evidence>
<sequence length="665" mass="71480">MMNTGWSDAMMFAATAIAVASVPVTHGVAGHRLHAGASLPWKFRNIFFSGGKRFMVFQGFSWTFFAVAATCGLLALGSRFVPFSIDFDSPTLHEWSICSALISEVLMVASLLTYHRGSSNTHGRGHRRQPSTTTVEISNTGTTVIAALCCALAFAGAALLLAAKNSREAPAARLGFTVLALACFAIAVPVTHGVGGRLRWALGGGDAWSFWQPGTGGKRFVLLQAFGWACFSLSVAGCVVVAAVILRTSSAALIRGGGAAIGETGLKLLAIASWVSGGTGFAAQIITACSLLHFVPRGAGAPASPSSSPPSSPSKRAASMKMSSWREFATMLLVMHVIHAPHFIVIALITTVLATAPSFAWSATVLAIGAAAYAPTFYGAPGSTGYRSWIGFQHWMTRVVEDVARRWHGKCRVVRHGKEWRVRDDEDGEKRDGDSPRRVIFGYHPHGMLPAGACWFHHTPQFASLFPSIPSPVTLGANVIFRVPLLRDVVMWAGARNVSRKSFLRSLRERGAVVLCPGGQAELVEHVGGVDDHVVTLCTRHKGFIRIAIEEGAHLVPVFVFGESQAVRNIIKWKSAQRWTTKRLGFPMPFLPAGYKGFLPLPAPLPLSFVVGQPVEVPPPSPDGVAAEEDVARVCVEYYAKVEELFHRYKASSGFPHLELVLKHD</sequence>
<evidence type="ECO:0000256" key="9">
    <source>
        <dbReference type="ARBA" id="ARBA00023136"/>
    </source>
</evidence>
<evidence type="ECO:0000256" key="5">
    <source>
        <dbReference type="ARBA" id="ARBA00022692"/>
    </source>
</evidence>
<evidence type="ECO:0000256" key="6">
    <source>
        <dbReference type="ARBA" id="ARBA00022824"/>
    </source>
</evidence>
<accession>C1MZ66</accession>
<evidence type="ECO:0000256" key="10">
    <source>
        <dbReference type="ARBA" id="ARBA00023315"/>
    </source>
</evidence>
<dbReference type="PANTHER" id="PTHR12317:SF34">
    <property type="entry name" value="ACYLTRANSFERASE"/>
    <property type="match status" value="1"/>
</dbReference>
<dbReference type="GO" id="GO:0006629">
    <property type="term" value="P:lipid metabolic process"/>
    <property type="evidence" value="ECO:0007669"/>
    <property type="project" value="UniProtKB-KW"/>
</dbReference>
<protein>
    <submittedName>
        <fullName evidence="12">Predicted protein</fullName>
    </submittedName>
</protein>
<dbReference type="eggNOG" id="KOG0831">
    <property type="taxonomic scope" value="Eukaryota"/>
</dbReference>
<keyword evidence="8" id="KW-0443">Lipid metabolism</keyword>
<evidence type="ECO:0000256" key="11">
    <source>
        <dbReference type="SAM" id="Phobius"/>
    </source>
</evidence>
<evidence type="ECO:0000256" key="4">
    <source>
        <dbReference type="ARBA" id="ARBA00022679"/>
    </source>
</evidence>
<evidence type="ECO:0000256" key="1">
    <source>
        <dbReference type="ARBA" id="ARBA00004477"/>
    </source>
</evidence>
<dbReference type="Pfam" id="PF03982">
    <property type="entry name" value="DAGAT"/>
    <property type="match status" value="1"/>
</dbReference>
<dbReference type="AlphaFoldDB" id="C1MZ66"/>
<keyword evidence="5 11" id="KW-0812">Transmembrane</keyword>
<keyword evidence="6" id="KW-0256">Endoplasmic reticulum</keyword>
<dbReference type="EMBL" id="GG663743">
    <property type="protein sequence ID" value="EEH54555.1"/>
    <property type="molecule type" value="Genomic_DNA"/>
</dbReference>
<dbReference type="OrthoDB" id="264532at2759"/>
<feature type="transmembrane region" description="Helical" evidence="11">
    <location>
        <begin position="54"/>
        <end position="76"/>
    </location>
</feature>